<sequence length="43" mass="5179">MLKKWDDYTMDTINEPIGHGIIRDDQNLAKMILDYVQNHRVYN</sequence>
<dbReference type="AlphaFoldDB" id="W2J7Z5"/>
<dbReference type="Proteomes" id="UP000053236">
    <property type="component" value="Unassembled WGS sequence"/>
</dbReference>
<organism evidence="2">
    <name type="scientific">Phytophthora nicotianae</name>
    <name type="common">Potato buckeye rot agent</name>
    <name type="synonym">Phytophthora parasitica</name>
    <dbReference type="NCBI Taxonomy" id="4792"/>
    <lineage>
        <taxon>Eukaryota</taxon>
        <taxon>Sar</taxon>
        <taxon>Stramenopiles</taxon>
        <taxon>Oomycota</taxon>
        <taxon>Peronosporomycetes</taxon>
        <taxon>Peronosporales</taxon>
        <taxon>Peronosporaceae</taxon>
        <taxon>Phytophthora</taxon>
    </lineage>
</organism>
<reference evidence="2" key="2">
    <citation type="submission" date="2013-11" db="EMBL/GenBank/DDBJ databases">
        <title>The Genome Sequence of Phytophthora parasitica CJ05E6.</title>
        <authorList>
            <consortium name="The Broad Institute Genomics Platform"/>
            <person name="Russ C."/>
            <person name="Tyler B."/>
            <person name="Panabieres F."/>
            <person name="Shan W."/>
            <person name="Tripathy S."/>
            <person name="Grunwald N."/>
            <person name="Machado M."/>
            <person name="Johnson C.S."/>
            <person name="Arredondo F."/>
            <person name="Hong C."/>
            <person name="Coffey M."/>
            <person name="Young S.K."/>
            <person name="Zeng Q."/>
            <person name="Gargeya S."/>
            <person name="Fitzgerald M."/>
            <person name="Abouelleil A."/>
            <person name="Alvarado L."/>
            <person name="Chapman S.B."/>
            <person name="Gainer-Dewar J."/>
            <person name="Goldberg J."/>
            <person name="Griggs A."/>
            <person name="Gujja S."/>
            <person name="Hansen M."/>
            <person name="Howarth C."/>
            <person name="Imamovic A."/>
            <person name="Ireland A."/>
            <person name="Larimer J."/>
            <person name="McCowan C."/>
            <person name="Murphy C."/>
            <person name="Pearson M."/>
            <person name="Poon T.W."/>
            <person name="Priest M."/>
            <person name="Roberts A."/>
            <person name="Saif S."/>
            <person name="Shea T."/>
            <person name="Sykes S."/>
            <person name="Wortman J."/>
            <person name="Nusbaum C."/>
            <person name="Birren B."/>
        </authorList>
    </citation>
    <scope>NUCLEOTIDE SEQUENCE [LARGE SCALE GENOMIC DNA]</scope>
    <source>
        <strain evidence="2">CJ05E6</strain>
    </source>
</reference>
<dbReference type="Proteomes" id="UP000053864">
    <property type="component" value="Unassembled WGS sequence"/>
</dbReference>
<gene>
    <name evidence="1" type="ORF">L915_06736</name>
    <name evidence="2" type="ORF">L916_06674</name>
</gene>
<proteinExistence type="predicted"/>
<evidence type="ECO:0000313" key="1">
    <source>
        <dbReference type="EMBL" id="ETK89113.1"/>
    </source>
</evidence>
<name>W2J7Z5_PHYNI</name>
<protein>
    <submittedName>
        <fullName evidence="2">Uncharacterized protein</fullName>
    </submittedName>
</protein>
<dbReference type="EMBL" id="KI672279">
    <property type="protein sequence ID" value="ETL42524.1"/>
    <property type="molecule type" value="Genomic_DNA"/>
</dbReference>
<reference evidence="1" key="1">
    <citation type="submission" date="2013-11" db="EMBL/GenBank/DDBJ databases">
        <title>The Genome Sequence of Phytophthora parasitica CJ02B3.</title>
        <authorList>
            <consortium name="The Broad Institute Genomics Platform"/>
            <person name="Russ C."/>
            <person name="Tyler B."/>
            <person name="Panabieres F."/>
            <person name="Shan W."/>
            <person name="Tripathy S."/>
            <person name="Grunwald N."/>
            <person name="Machado M."/>
            <person name="Johnson C.S."/>
            <person name="Arredondo F."/>
            <person name="Hong C."/>
            <person name="Coffey M."/>
            <person name="Young S.K."/>
            <person name="Zeng Q."/>
            <person name="Gargeya S."/>
            <person name="Fitzgerald M."/>
            <person name="Abouelleil A."/>
            <person name="Alvarado L."/>
            <person name="Chapman S.B."/>
            <person name="Gainer-Dewar J."/>
            <person name="Goldberg J."/>
            <person name="Griggs A."/>
            <person name="Gujja S."/>
            <person name="Hansen M."/>
            <person name="Howarth C."/>
            <person name="Imamovic A."/>
            <person name="Ireland A."/>
            <person name="Larimer J."/>
            <person name="McCowan C."/>
            <person name="Murphy C."/>
            <person name="Pearson M."/>
            <person name="Poon T.W."/>
            <person name="Priest M."/>
            <person name="Roberts A."/>
            <person name="Saif S."/>
            <person name="Shea T."/>
            <person name="Sykes S."/>
            <person name="Wortman J."/>
            <person name="Nusbaum C."/>
            <person name="Birren B."/>
        </authorList>
    </citation>
    <scope>NUCLEOTIDE SEQUENCE [LARGE SCALE GENOMIC DNA]</scope>
    <source>
        <strain evidence="1">CJ02B3</strain>
    </source>
</reference>
<dbReference type="EMBL" id="KI685714">
    <property type="protein sequence ID" value="ETK89113.1"/>
    <property type="molecule type" value="Genomic_DNA"/>
</dbReference>
<evidence type="ECO:0000313" key="2">
    <source>
        <dbReference type="EMBL" id="ETL42524.1"/>
    </source>
</evidence>
<accession>W2J7Z5</accession>